<feature type="transmembrane region" description="Helical" evidence="1">
    <location>
        <begin position="71"/>
        <end position="91"/>
    </location>
</feature>
<accession>A0A1S2VMR5</accession>
<name>A0A1S2VMR5_9BACT</name>
<evidence type="ECO:0000313" key="2">
    <source>
        <dbReference type="EMBL" id="OIN60059.1"/>
    </source>
</evidence>
<dbReference type="Proteomes" id="UP000181790">
    <property type="component" value="Unassembled WGS sequence"/>
</dbReference>
<keyword evidence="1" id="KW-1133">Transmembrane helix</keyword>
<keyword evidence="1" id="KW-0812">Transmembrane</keyword>
<dbReference type="OrthoDB" id="961741at2"/>
<evidence type="ECO:0000313" key="3">
    <source>
        <dbReference type="Proteomes" id="UP000181790"/>
    </source>
</evidence>
<evidence type="ECO:0000256" key="1">
    <source>
        <dbReference type="SAM" id="Phobius"/>
    </source>
</evidence>
<gene>
    <name evidence="2" type="ORF">BLX24_04200</name>
</gene>
<dbReference type="EMBL" id="MORL01000002">
    <property type="protein sequence ID" value="OIN60059.1"/>
    <property type="molecule type" value="Genomic_DNA"/>
</dbReference>
<proteinExistence type="predicted"/>
<dbReference type="AlphaFoldDB" id="A0A1S2VMR5"/>
<feature type="transmembrane region" description="Helical" evidence="1">
    <location>
        <begin position="38"/>
        <end position="65"/>
    </location>
</feature>
<organism evidence="2 3">
    <name type="scientific">Arsenicibacter rosenii</name>
    <dbReference type="NCBI Taxonomy" id="1750698"/>
    <lineage>
        <taxon>Bacteria</taxon>
        <taxon>Pseudomonadati</taxon>
        <taxon>Bacteroidota</taxon>
        <taxon>Cytophagia</taxon>
        <taxon>Cytophagales</taxon>
        <taxon>Spirosomataceae</taxon>
        <taxon>Arsenicibacter</taxon>
    </lineage>
</organism>
<sequence length="147" mass="17163">MLERLEEIRENIFRYLEARIELFTLETRGKIEDGATKAIHGIILGFLATITLIFLFSLLAAWLNYVLDSRYLGFLIVASFFLVLTIIWAVAKNFWINMIREIAYSAIKKQQETKQKERAEAVEELMDKTRNTLNESGRYINENRPNA</sequence>
<keyword evidence="3" id="KW-1185">Reference proteome</keyword>
<dbReference type="RefSeq" id="WP_071501854.1">
    <property type="nucleotide sequence ID" value="NZ_MORL01000002.1"/>
</dbReference>
<dbReference type="InterPro" id="IPR009937">
    <property type="entry name" value="Phage_holin_3_6"/>
</dbReference>
<reference evidence="2 3" key="1">
    <citation type="submission" date="2016-10" db="EMBL/GenBank/DDBJ databases">
        <title>Arsenicibacter rosenii gen. nov., sp. nov., an efficient arsenic-methylating bacterium isolated from an arsenic-contaminated paddy soil.</title>
        <authorList>
            <person name="Huang K."/>
        </authorList>
    </citation>
    <scope>NUCLEOTIDE SEQUENCE [LARGE SCALE GENOMIC DNA]</scope>
    <source>
        <strain evidence="2 3">SM-1</strain>
    </source>
</reference>
<evidence type="ECO:0008006" key="4">
    <source>
        <dbReference type="Google" id="ProtNLM"/>
    </source>
</evidence>
<comment type="caution">
    <text evidence="2">The sequence shown here is derived from an EMBL/GenBank/DDBJ whole genome shotgun (WGS) entry which is preliminary data.</text>
</comment>
<dbReference type="Pfam" id="PF07332">
    <property type="entry name" value="Phage_holin_3_6"/>
    <property type="match status" value="1"/>
</dbReference>
<keyword evidence="1" id="KW-0472">Membrane</keyword>
<protein>
    <recommendedName>
        <fullName evidence="4">Phage holin family protein</fullName>
    </recommendedName>
</protein>